<dbReference type="AlphaFoldDB" id="A0A127M3E8"/>
<accession>A0A127M3E8</accession>
<reference evidence="2 3" key="1">
    <citation type="submission" date="2015-12" db="EMBL/GenBank/DDBJ databases">
        <authorList>
            <person name="Shamseldin A."/>
            <person name="Moawad H."/>
            <person name="Abd El-Rahim W.M."/>
            <person name="Sadowsky M.J."/>
        </authorList>
    </citation>
    <scope>NUCLEOTIDE SEQUENCE [LARGE SCALE GENOMIC DNA]</scope>
    <source>
        <strain evidence="2 3">SM2</strain>
    </source>
</reference>
<keyword evidence="1" id="KW-0472">Membrane</keyword>
<evidence type="ECO:0000313" key="3">
    <source>
        <dbReference type="Proteomes" id="UP000074119"/>
    </source>
</evidence>
<keyword evidence="1" id="KW-0812">Transmembrane</keyword>
<protein>
    <submittedName>
        <fullName evidence="2">Type IV pilus modification protein PilV</fullName>
    </submittedName>
</protein>
<gene>
    <name evidence="2" type="ORF">AZF00_05365</name>
</gene>
<dbReference type="NCBIfam" id="TIGR02532">
    <property type="entry name" value="IV_pilin_GFxxxE"/>
    <property type="match status" value="1"/>
</dbReference>
<dbReference type="STRING" id="1470434.AZF00_05365"/>
<proteinExistence type="predicted"/>
<dbReference type="RefSeq" id="WP_008246558.1">
    <property type="nucleotide sequence ID" value="NZ_CP014544.1"/>
</dbReference>
<dbReference type="Pfam" id="PF07963">
    <property type="entry name" value="N_methyl"/>
    <property type="match status" value="1"/>
</dbReference>
<evidence type="ECO:0000256" key="1">
    <source>
        <dbReference type="SAM" id="Phobius"/>
    </source>
</evidence>
<evidence type="ECO:0000313" key="2">
    <source>
        <dbReference type="EMBL" id="AMO67760.1"/>
    </source>
</evidence>
<organism evidence="2 3">
    <name type="scientific">Zhongshania aliphaticivorans</name>
    <dbReference type="NCBI Taxonomy" id="1470434"/>
    <lineage>
        <taxon>Bacteria</taxon>
        <taxon>Pseudomonadati</taxon>
        <taxon>Pseudomonadota</taxon>
        <taxon>Gammaproteobacteria</taxon>
        <taxon>Cellvibrionales</taxon>
        <taxon>Spongiibacteraceae</taxon>
        <taxon>Zhongshania</taxon>
    </lineage>
</organism>
<feature type="transmembrane region" description="Helical" evidence="1">
    <location>
        <begin position="12"/>
        <end position="34"/>
    </location>
</feature>
<dbReference type="EMBL" id="CP014544">
    <property type="protein sequence ID" value="AMO67760.1"/>
    <property type="molecule type" value="Genomic_DNA"/>
</dbReference>
<dbReference type="Proteomes" id="UP000074119">
    <property type="component" value="Chromosome"/>
</dbReference>
<dbReference type="NCBIfam" id="TIGR02523">
    <property type="entry name" value="type_IV_pilV"/>
    <property type="match status" value="1"/>
</dbReference>
<dbReference type="InterPro" id="IPR013362">
    <property type="entry name" value="Pilus_4_PilV"/>
</dbReference>
<dbReference type="InterPro" id="IPR012902">
    <property type="entry name" value="N_methyl_site"/>
</dbReference>
<sequence length="151" mass="16376">MPTRQNSNGFSLIEVLIALLITALGVMGTVATHINTIKFNQTSDVRSHATMLAYEIADRMRANRTAALSGHYDITLSANAPTGTPSTIAEVDLHDWFNALTSYLSEGDGSVARSGNIFTIVVQWDESRISSSRQADANGTHLQSFVFTTEL</sequence>
<dbReference type="KEGG" id="zal:AZF00_05365"/>
<keyword evidence="1" id="KW-1133">Transmembrane helix</keyword>
<name>A0A127M3E8_9GAMM</name>